<sequence>MTAKWKTYYFEDLCLGMRETISKTVTHDDIVSFAHLSGDHNPLHLDDDFAAQTQFGKRVAHGLFTASLISAIIGTHMPGPGAIYLHQSLDFKGPVHIGDEVIVSVEVAELIERGTRCKLYCLATVAGKPVLEGEALVKVPARKAPAPKDVAKA</sequence>
<dbReference type="EMBL" id="NHSJ01000087">
    <property type="protein sequence ID" value="PPQ29857.1"/>
    <property type="molecule type" value="Genomic_DNA"/>
</dbReference>
<evidence type="ECO:0000313" key="3">
    <source>
        <dbReference type="Proteomes" id="UP000239089"/>
    </source>
</evidence>
<dbReference type="PANTHER" id="PTHR43437:SF3">
    <property type="entry name" value="HYDROXYACYL-THIOESTER DEHYDRATASE TYPE 2, MITOCHONDRIAL"/>
    <property type="match status" value="1"/>
</dbReference>
<dbReference type="AlphaFoldDB" id="A0A2S6N5I3"/>
<name>A0A2S6N5I3_9HYPH</name>
<dbReference type="Gene3D" id="3.10.129.10">
    <property type="entry name" value="Hotdog Thioesterase"/>
    <property type="match status" value="1"/>
</dbReference>
<dbReference type="InterPro" id="IPR050965">
    <property type="entry name" value="UPF0336/Enoyl-CoA_hydratase"/>
</dbReference>
<dbReference type="SUPFAM" id="SSF54637">
    <property type="entry name" value="Thioesterase/thiol ester dehydrase-isomerase"/>
    <property type="match status" value="1"/>
</dbReference>
<proteinExistence type="predicted"/>
<organism evidence="2 3">
    <name type="scientific">Rhodoblastus sphagnicola</name>
    <dbReference type="NCBI Taxonomy" id="333368"/>
    <lineage>
        <taxon>Bacteria</taxon>
        <taxon>Pseudomonadati</taxon>
        <taxon>Pseudomonadota</taxon>
        <taxon>Alphaproteobacteria</taxon>
        <taxon>Hyphomicrobiales</taxon>
        <taxon>Rhodoblastaceae</taxon>
        <taxon>Rhodoblastus</taxon>
    </lineage>
</organism>
<evidence type="ECO:0000256" key="1">
    <source>
        <dbReference type="ARBA" id="ARBA00023239"/>
    </source>
</evidence>
<dbReference type="CDD" id="cd03449">
    <property type="entry name" value="R_hydratase"/>
    <property type="match status" value="1"/>
</dbReference>
<dbReference type="InterPro" id="IPR002539">
    <property type="entry name" value="MaoC-like_dom"/>
</dbReference>
<gene>
    <name evidence="2" type="ORF">CCR94_14565</name>
</gene>
<comment type="caution">
    <text evidence="2">The sequence shown here is derived from an EMBL/GenBank/DDBJ whole genome shotgun (WGS) entry which is preliminary data.</text>
</comment>
<dbReference type="FunFam" id="3.10.129.10:FF:000042">
    <property type="entry name" value="MaoC domain protein dehydratase"/>
    <property type="match status" value="1"/>
</dbReference>
<protein>
    <submittedName>
        <fullName evidence="2">Acyl dehydratase</fullName>
    </submittedName>
</protein>
<dbReference type="Proteomes" id="UP000239089">
    <property type="component" value="Unassembled WGS sequence"/>
</dbReference>
<dbReference type="PANTHER" id="PTHR43437">
    <property type="entry name" value="HYDROXYACYL-THIOESTER DEHYDRATASE TYPE 2, MITOCHONDRIAL-RELATED"/>
    <property type="match status" value="1"/>
</dbReference>
<dbReference type="RefSeq" id="WP_104508566.1">
    <property type="nucleotide sequence ID" value="NZ_JACIGC010000003.1"/>
</dbReference>
<accession>A0A2S6N5I3</accession>
<evidence type="ECO:0000313" key="2">
    <source>
        <dbReference type="EMBL" id="PPQ29857.1"/>
    </source>
</evidence>
<keyword evidence="3" id="KW-1185">Reference proteome</keyword>
<dbReference type="Pfam" id="PF01575">
    <property type="entry name" value="MaoC_dehydratas"/>
    <property type="match status" value="1"/>
</dbReference>
<dbReference type="OrthoDB" id="9800237at2"/>
<reference evidence="2 3" key="1">
    <citation type="journal article" date="2018" name="Arch. Microbiol.">
        <title>New insights into the metabolic potential of the phototrophic purple bacterium Rhodopila globiformis DSM 161(T) from its draft genome sequence and evidence for a vanadium-dependent nitrogenase.</title>
        <authorList>
            <person name="Imhoff J.F."/>
            <person name="Rahn T."/>
            <person name="Kunzel S."/>
            <person name="Neulinger S.C."/>
        </authorList>
    </citation>
    <scope>NUCLEOTIDE SEQUENCE [LARGE SCALE GENOMIC DNA]</scope>
    <source>
        <strain evidence="2 3">DSM 16996</strain>
    </source>
</reference>
<dbReference type="GO" id="GO:0006633">
    <property type="term" value="P:fatty acid biosynthetic process"/>
    <property type="evidence" value="ECO:0007669"/>
    <property type="project" value="TreeGrafter"/>
</dbReference>
<keyword evidence="1" id="KW-0456">Lyase</keyword>
<dbReference type="GO" id="GO:0019171">
    <property type="term" value="F:(3R)-hydroxyacyl-[acyl-carrier-protein] dehydratase activity"/>
    <property type="evidence" value="ECO:0007669"/>
    <property type="project" value="TreeGrafter"/>
</dbReference>
<dbReference type="InterPro" id="IPR029069">
    <property type="entry name" value="HotDog_dom_sf"/>
</dbReference>